<evidence type="ECO:0000259" key="6">
    <source>
        <dbReference type="Pfam" id="PF23559"/>
    </source>
</evidence>
<keyword evidence="3" id="KW-0611">Plant defense</keyword>
<dbReference type="GO" id="GO:0043531">
    <property type="term" value="F:ADP binding"/>
    <property type="evidence" value="ECO:0007669"/>
    <property type="project" value="InterPro"/>
</dbReference>
<feature type="domain" description="Disease resistance protein winged helix" evidence="6">
    <location>
        <begin position="419"/>
        <end position="490"/>
    </location>
</feature>
<dbReference type="Gene3D" id="1.10.10.10">
    <property type="entry name" value="Winged helix-like DNA-binding domain superfamily/Winged helix DNA-binding domain"/>
    <property type="match status" value="1"/>
</dbReference>
<dbReference type="Gene3D" id="1.20.5.4130">
    <property type="match status" value="1"/>
</dbReference>
<dbReference type="STRING" id="3914.A0A0L9VB69"/>
<dbReference type="Pfam" id="PF23598">
    <property type="entry name" value="LRR_14"/>
    <property type="match status" value="1"/>
</dbReference>
<dbReference type="PANTHER" id="PTHR23155">
    <property type="entry name" value="DISEASE RESISTANCE PROTEIN RP"/>
    <property type="match status" value="1"/>
</dbReference>
<dbReference type="Proteomes" id="UP000743370">
    <property type="component" value="Unassembled WGS sequence"/>
</dbReference>
<gene>
    <name evidence="8" type="ORF">HKW66_Vig0078580</name>
    <name evidence="9" type="ORF">LR48_Vigan09g097500</name>
</gene>
<evidence type="ECO:0000256" key="2">
    <source>
        <dbReference type="ARBA" id="ARBA00022741"/>
    </source>
</evidence>
<protein>
    <submittedName>
        <fullName evidence="8">Disease resistance protein</fullName>
    </submittedName>
</protein>
<proteinExistence type="predicted"/>
<evidence type="ECO:0000259" key="5">
    <source>
        <dbReference type="Pfam" id="PF18052"/>
    </source>
</evidence>
<dbReference type="SUPFAM" id="SSF52540">
    <property type="entry name" value="P-loop containing nucleoside triphosphate hydrolases"/>
    <property type="match status" value="1"/>
</dbReference>
<keyword evidence="1" id="KW-0677">Repeat</keyword>
<dbReference type="OrthoDB" id="1428495at2759"/>
<evidence type="ECO:0000256" key="3">
    <source>
        <dbReference type="ARBA" id="ARBA00022821"/>
    </source>
</evidence>
<dbReference type="PANTHER" id="PTHR23155:SF1052">
    <property type="entry name" value="DISEASE RESISTANCE PROTEIN RPM1"/>
    <property type="match status" value="1"/>
</dbReference>
<reference evidence="9" key="2">
    <citation type="submission" date="2015-02" db="EMBL/GenBank/DDBJ databases">
        <authorList>
            <person name="Chooi Y.-H."/>
        </authorList>
    </citation>
    <scope>NUCLEOTIDE SEQUENCE</scope>
    <source>
        <tissue evidence="9">Seedling</tissue>
    </source>
</reference>
<dbReference type="InterPro" id="IPR038005">
    <property type="entry name" value="RX-like_CC"/>
</dbReference>
<keyword evidence="2" id="KW-0547">Nucleotide-binding</keyword>
<sequence length="904" mass="104640">MAESAVTLLAVLAEKLLTLLKEEGKTLSGVHKDVERIKNLVKNIKPFMKNAEEKVLIEESVKNWMNGLREVMFRMEDVVDLYLFKVAKRDGVRYGMRKKIKSIKHRHRISSEIKDIRQTLDDLFSIRTRLQLLSSHGDTLPNTIPRAHFVKESQLVGIEHNMQKFRDWLAKASSPLLVVVGPAGIGKTSIVKNVYNKQTKLNQPKKKKDFDFCVWITMTQADSWYPIMQIKEEILMADPRGSSSLRSATRENLTEKLGEYFIDKRCLIVLDDVKELKVWDVIQFAIPQHRVIITTQRDDFPNNIGSDDTSVEKIKLEPLSLEDALKLFHQKVKHVQFPELSQLSKEFMEKCNGVPLAIVAISSLLSTMKSAIEWRRVRDDLGSLLRSHHHLETVRHVLLQSYQELPYRLKQCFLYFGHFPQGYSISRKRLIRLWIAEDFVEGDTQNKSMEELGGEYLAELICRGLVHASRVDFDGIPRSCHVYNLMHEIISSICKDQMFCHVMEDVSTPVNSNMDFIHRRLSIIKKTDSATMERDQKWGKVRSCFVFDDAKKWQVNNHFFSSFEFLIRLDLSDACLSVDVLPEQVGNLLNLKYLSLRNTNIMSLPESIGNLVNLQTLDLKQTKLHEVKIDKLVKLRHLLAYYVSDQSSEFYCLEGLRLSEGVQNLESLQNLSYLDVTGGRIIKGLQKLTKLRKLGIIKLETTHGEALCNSIEHMINLCSLSIGALGKQDMLKLQSLNPPLSLKRLYLYGRLGELPTWISTVPNLIRLYLKWSDLKQDPLHYLKDLPQLLYLELYDAYKGERLDFGNGWLKLKVLYLGLLPNLKTIEIGKGKVPCLEILKIGRCHQMIRLPKDIQNLKHLEKLYLYDMHEQFIKRLCDERSEDYWIINKIPLVEYSNNDHFASFS</sequence>
<evidence type="ECO:0000259" key="4">
    <source>
        <dbReference type="Pfam" id="PF00931"/>
    </source>
</evidence>
<dbReference type="AlphaFoldDB" id="A0A0L9VB69"/>
<dbReference type="Pfam" id="PF23559">
    <property type="entry name" value="WHD_DRP"/>
    <property type="match status" value="1"/>
</dbReference>
<dbReference type="InterPro" id="IPR041118">
    <property type="entry name" value="Rx_N"/>
</dbReference>
<feature type="domain" description="Disease resistance N-terminal" evidence="5">
    <location>
        <begin position="10"/>
        <end position="107"/>
    </location>
</feature>
<dbReference type="InterPro" id="IPR042197">
    <property type="entry name" value="Apaf_helical"/>
</dbReference>
<dbReference type="InterPro" id="IPR055414">
    <property type="entry name" value="LRR_R13L4/SHOC2-like"/>
</dbReference>
<dbReference type="GO" id="GO:0098542">
    <property type="term" value="P:defense response to other organism"/>
    <property type="evidence" value="ECO:0007669"/>
    <property type="project" value="TreeGrafter"/>
</dbReference>
<dbReference type="InterPro" id="IPR027417">
    <property type="entry name" value="P-loop_NTPase"/>
</dbReference>
<dbReference type="InterPro" id="IPR058922">
    <property type="entry name" value="WHD_DRP"/>
</dbReference>
<dbReference type="EMBL" id="CM003379">
    <property type="protein sequence ID" value="KOM52316.1"/>
    <property type="molecule type" value="Genomic_DNA"/>
</dbReference>
<reference evidence="8 11" key="3">
    <citation type="submission" date="2020-05" db="EMBL/GenBank/DDBJ databases">
        <title>Vigna angularis (adzuki bean) Var. LongXiaoDou No. 4 denovo assembly.</title>
        <authorList>
            <person name="Xiang H."/>
        </authorList>
    </citation>
    <scope>NUCLEOTIDE SEQUENCE [LARGE SCALE GENOMIC DNA]</scope>
    <source>
        <tissue evidence="8">Leaf</tissue>
    </source>
</reference>
<dbReference type="Pfam" id="PF18052">
    <property type="entry name" value="Rx_N"/>
    <property type="match status" value="1"/>
</dbReference>
<evidence type="ECO:0000259" key="7">
    <source>
        <dbReference type="Pfam" id="PF23598"/>
    </source>
</evidence>
<feature type="domain" description="NB-ARC" evidence="4">
    <location>
        <begin position="159"/>
        <end position="334"/>
    </location>
</feature>
<dbReference type="Proteomes" id="UP000053144">
    <property type="component" value="Chromosome 9"/>
</dbReference>
<evidence type="ECO:0000313" key="11">
    <source>
        <dbReference type="Proteomes" id="UP000743370"/>
    </source>
</evidence>
<dbReference type="FunFam" id="1.10.10.10:FF:000322">
    <property type="entry name" value="Probable disease resistance protein At1g63360"/>
    <property type="match status" value="1"/>
</dbReference>
<dbReference type="CDD" id="cd14798">
    <property type="entry name" value="RX-CC_like"/>
    <property type="match status" value="1"/>
</dbReference>
<dbReference type="Pfam" id="PF00931">
    <property type="entry name" value="NB-ARC"/>
    <property type="match status" value="1"/>
</dbReference>
<dbReference type="InterPro" id="IPR002182">
    <property type="entry name" value="NB-ARC"/>
</dbReference>
<dbReference type="InterPro" id="IPR044974">
    <property type="entry name" value="Disease_R_plants"/>
</dbReference>
<evidence type="ECO:0000313" key="9">
    <source>
        <dbReference type="EMBL" id="KOM52316.1"/>
    </source>
</evidence>
<reference evidence="10" key="1">
    <citation type="journal article" date="2015" name="Proc. Natl. Acad. Sci. U.S.A.">
        <title>Genome sequencing of adzuki bean (Vigna angularis) provides insight into high starch and low fat accumulation and domestication.</title>
        <authorList>
            <person name="Yang K."/>
            <person name="Tian Z."/>
            <person name="Chen C."/>
            <person name="Luo L."/>
            <person name="Zhao B."/>
            <person name="Wang Z."/>
            <person name="Yu L."/>
            <person name="Li Y."/>
            <person name="Sun Y."/>
            <person name="Li W."/>
            <person name="Chen Y."/>
            <person name="Li Y."/>
            <person name="Zhang Y."/>
            <person name="Ai D."/>
            <person name="Zhao J."/>
            <person name="Shang C."/>
            <person name="Ma Y."/>
            <person name="Wu B."/>
            <person name="Wang M."/>
            <person name="Gao L."/>
            <person name="Sun D."/>
            <person name="Zhang P."/>
            <person name="Guo F."/>
            <person name="Wang W."/>
            <person name="Li Y."/>
            <person name="Wang J."/>
            <person name="Varshney R.K."/>
            <person name="Wang J."/>
            <person name="Ling H.Q."/>
            <person name="Wan P."/>
        </authorList>
    </citation>
    <scope>NUCLEOTIDE SEQUENCE</scope>
    <source>
        <strain evidence="10">cv. Jingnong 6</strain>
    </source>
</reference>
<evidence type="ECO:0000313" key="10">
    <source>
        <dbReference type="Proteomes" id="UP000053144"/>
    </source>
</evidence>
<name>A0A0L9VB69_PHAAN</name>
<evidence type="ECO:0000256" key="1">
    <source>
        <dbReference type="ARBA" id="ARBA00022737"/>
    </source>
</evidence>
<accession>A0A0L9VB69</accession>
<dbReference type="PRINTS" id="PR00364">
    <property type="entry name" value="DISEASERSIST"/>
</dbReference>
<feature type="domain" description="Disease resistance R13L4/SHOC-2-like LRR" evidence="7">
    <location>
        <begin position="540"/>
        <end position="838"/>
    </location>
</feature>
<dbReference type="Gene3D" id="1.10.8.430">
    <property type="entry name" value="Helical domain of apoptotic protease-activating factors"/>
    <property type="match status" value="1"/>
</dbReference>
<dbReference type="EMBL" id="JABFOF010000006">
    <property type="protein sequence ID" value="KAG2394767.1"/>
    <property type="molecule type" value="Genomic_DNA"/>
</dbReference>
<dbReference type="Gramene" id="KOM52316">
    <property type="protein sequence ID" value="KOM52316"/>
    <property type="gene ID" value="LR48_Vigan09g097500"/>
</dbReference>
<evidence type="ECO:0000313" key="8">
    <source>
        <dbReference type="EMBL" id="KAG2394767.1"/>
    </source>
</evidence>
<dbReference type="OMA" id="YSISCMR"/>
<dbReference type="InterPro" id="IPR032675">
    <property type="entry name" value="LRR_dom_sf"/>
</dbReference>
<dbReference type="Gene3D" id="3.40.50.300">
    <property type="entry name" value="P-loop containing nucleotide triphosphate hydrolases"/>
    <property type="match status" value="1"/>
</dbReference>
<dbReference type="InterPro" id="IPR036388">
    <property type="entry name" value="WH-like_DNA-bd_sf"/>
</dbReference>
<dbReference type="Gene3D" id="3.80.10.10">
    <property type="entry name" value="Ribonuclease Inhibitor"/>
    <property type="match status" value="2"/>
</dbReference>
<dbReference type="SUPFAM" id="SSF52058">
    <property type="entry name" value="L domain-like"/>
    <property type="match status" value="1"/>
</dbReference>
<organism evidence="9 10">
    <name type="scientific">Phaseolus angularis</name>
    <name type="common">Azuki bean</name>
    <name type="synonym">Vigna angularis</name>
    <dbReference type="NCBI Taxonomy" id="3914"/>
    <lineage>
        <taxon>Eukaryota</taxon>
        <taxon>Viridiplantae</taxon>
        <taxon>Streptophyta</taxon>
        <taxon>Embryophyta</taxon>
        <taxon>Tracheophyta</taxon>
        <taxon>Spermatophyta</taxon>
        <taxon>Magnoliopsida</taxon>
        <taxon>eudicotyledons</taxon>
        <taxon>Gunneridae</taxon>
        <taxon>Pentapetalae</taxon>
        <taxon>rosids</taxon>
        <taxon>fabids</taxon>
        <taxon>Fabales</taxon>
        <taxon>Fabaceae</taxon>
        <taxon>Papilionoideae</taxon>
        <taxon>50 kb inversion clade</taxon>
        <taxon>NPAAA clade</taxon>
        <taxon>indigoferoid/millettioid clade</taxon>
        <taxon>Phaseoleae</taxon>
        <taxon>Vigna</taxon>
    </lineage>
</organism>